<evidence type="ECO:0000256" key="3">
    <source>
        <dbReference type="ARBA" id="ARBA00022679"/>
    </source>
</evidence>
<evidence type="ECO:0000256" key="6">
    <source>
        <dbReference type="ARBA" id="ARBA00023136"/>
    </source>
</evidence>
<dbReference type="EMBL" id="CP034463">
    <property type="protein sequence ID" value="AZP21704.1"/>
    <property type="molecule type" value="Genomic_DNA"/>
</dbReference>
<keyword evidence="4 7" id="KW-0812">Transmembrane</keyword>
<evidence type="ECO:0000256" key="1">
    <source>
        <dbReference type="ARBA" id="ARBA00004141"/>
    </source>
</evidence>
<dbReference type="Proteomes" id="UP000280197">
    <property type="component" value="Chromosome"/>
</dbReference>
<dbReference type="NCBIfam" id="TIGR03025">
    <property type="entry name" value="EPS_sugtrans"/>
    <property type="match status" value="1"/>
</dbReference>
<gene>
    <name evidence="9" type="ORF">EJC51_39870</name>
</gene>
<dbReference type="InterPro" id="IPR017475">
    <property type="entry name" value="EPS_sugar_tfrase"/>
</dbReference>
<feature type="transmembrane region" description="Helical" evidence="7">
    <location>
        <begin position="86"/>
        <end position="104"/>
    </location>
</feature>
<dbReference type="PANTHER" id="PTHR30576">
    <property type="entry name" value="COLANIC BIOSYNTHESIS UDP-GLUCOSE LIPID CARRIER TRANSFERASE"/>
    <property type="match status" value="1"/>
</dbReference>
<evidence type="ECO:0000256" key="5">
    <source>
        <dbReference type="ARBA" id="ARBA00022989"/>
    </source>
</evidence>
<evidence type="ECO:0000313" key="10">
    <source>
        <dbReference type="Proteomes" id="UP000280197"/>
    </source>
</evidence>
<dbReference type="Gene3D" id="3.40.50.720">
    <property type="entry name" value="NAD(P)-binding Rossmann-like Domain"/>
    <property type="match status" value="1"/>
</dbReference>
<accession>A0A3Q9C6B4</accession>
<feature type="transmembrane region" description="Helical" evidence="7">
    <location>
        <begin position="51"/>
        <end position="74"/>
    </location>
</feature>
<feature type="transmembrane region" description="Helical" evidence="7">
    <location>
        <begin position="21"/>
        <end position="45"/>
    </location>
</feature>
<feature type="domain" description="Bacterial sugar transferase" evidence="8">
    <location>
        <begin position="276"/>
        <end position="464"/>
    </location>
</feature>
<name>A0A3Q9C6B4_9ACTN</name>
<dbReference type="InterPro" id="IPR003362">
    <property type="entry name" value="Bact_transf"/>
</dbReference>
<evidence type="ECO:0000256" key="7">
    <source>
        <dbReference type="SAM" id="Phobius"/>
    </source>
</evidence>
<dbReference type="AlphaFoldDB" id="A0A3Q9C6B4"/>
<dbReference type="GO" id="GO:0016780">
    <property type="term" value="F:phosphotransferase activity, for other substituted phosphate groups"/>
    <property type="evidence" value="ECO:0007669"/>
    <property type="project" value="TreeGrafter"/>
</dbReference>
<protein>
    <submittedName>
        <fullName evidence="9">Sugar transferase</fullName>
    </submittedName>
</protein>
<reference evidence="9 10" key="1">
    <citation type="submission" date="2018-12" db="EMBL/GenBank/DDBJ databases">
        <authorList>
            <person name="Li K."/>
        </authorList>
    </citation>
    <scope>NUCLEOTIDE SEQUENCE [LARGE SCALE GENOMIC DNA]</scope>
    <source>
        <strain evidence="10">CR22</strain>
    </source>
</reference>
<dbReference type="GO" id="GO:0016020">
    <property type="term" value="C:membrane"/>
    <property type="evidence" value="ECO:0007669"/>
    <property type="project" value="UniProtKB-SubCell"/>
</dbReference>
<evidence type="ECO:0000256" key="2">
    <source>
        <dbReference type="ARBA" id="ARBA00006464"/>
    </source>
</evidence>
<dbReference type="Pfam" id="PF02397">
    <property type="entry name" value="Bac_transf"/>
    <property type="match status" value="1"/>
</dbReference>
<comment type="subcellular location">
    <subcellularLocation>
        <location evidence="1">Membrane</location>
        <topology evidence="1">Multi-pass membrane protein</topology>
    </subcellularLocation>
</comment>
<keyword evidence="5 7" id="KW-1133">Transmembrane helix</keyword>
<keyword evidence="10" id="KW-1185">Reference proteome</keyword>
<keyword evidence="3 9" id="KW-0808">Transferase</keyword>
<feature type="transmembrane region" description="Helical" evidence="7">
    <location>
        <begin position="110"/>
        <end position="127"/>
    </location>
</feature>
<evidence type="ECO:0000256" key="4">
    <source>
        <dbReference type="ARBA" id="ARBA00022692"/>
    </source>
</evidence>
<sequence length="470" mass="50765">MSLLASHKTVPRAGRTHRSHGSGNVILAVLMGDAVAAGIVSVALGPLGGEWAVAAALPGVWLLCLGTCGAYEPYRVRTGTEEFGRVWRALGAAFVGAVAVWWVVQGDEMLRDAAVALPVTAALTLAVRSGERHWTPVGRDPQWVLVVGAARRAVELIMVLRRSNATGLRVVGVCLTDPTPPDVTGFGVQVYGGMDGLMDTVRRTRCDAVVVVPNPEIGAGEVRELSWQLHREGVALVLAPVLADVVPSRLAVWPVAGVPLLHVRGPTLSRVRRIPKELTDRLLAALLLVLLSPLMLAIALTIRIDSSGPALFCHRRIGLGGRPFTLLKFRTMYQDAERRKAELVSLNQYGDGPFFKMTDDPRVTRVGLVLRRCSLDELPQLFNVVAGRMSLVGPRPLLAEEIVALGVEGRRRLLVKPGLSGLWQVSGRSRLSAEDRARLDMSYVENWTPALDVKILLRTPPAVVRGSGAY</sequence>
<organism evidence="9 10">
    <name type="scientific">Streptomyces aquilus</name>
    <dbReference type="NCBI Taxonomy" id="2548456"/>
    <lineage>
        <taxon>Bacteria</taxon>
        <taxon>Bacillati</taxon>
        <taxon>Actinomycetota</taxon>
        <taxon>Actinomycetes</taxon>
        <taxon>Kitasatosporales</taxon>
        <taxon>Streptomycetaceae</taxon>
        <taxon>Streptomyces</taxon>
    </lineage>
</organism>
<feature type="transmembrane region" description="Helical" evidence="7">
    <location>
        <begin position="282"/>
        <end position="302"/>
    </location>
</feature>
<proteinExistence type="inferred from homology"/>
<comment type="similarity">
    <text evidence="2">Belongs to the bacterial sugar transferase family.</text>
</comment>
<dbReference type="KEGG" id="saqu:EJC51_39870"/>
<dbReference type="PANTHER" id="PTHR30576:SF10">
    <property type="entry name" value="SLL5057 PROTEIN"/>
    <property type="match status" value="1"/>
</dbReference>
<evidence type="ECO:0000259" key="8">
    <source>
        <dbReference type="Pfam" id="PF02397"/>
    </source>
</evidence>
<keyword evidence="6 7" id="KW-0472">Membrane</keyword>
<evidence type="ECO:0000313" key="9">
    <source>
        <dbReference type="EMBL" id="AZP21704.1"/>
    </source>
</evidence>